<keyword evidence="3" id="KW-0804">Transcription</keyword>
<sequence length="197" mass="21555">MDKEFPDTRQHILNTARAIILGKGFAAVGLNEILTSAGVPKGSFYHYFKSKEDFGNTLLQDYFDRYLARLELALRAGAAPASAQLLRFFKEWIDTQSCHEVEGKCVVVKLGAEVADLSDTMRATLQQGTSRVTAVLATCIGRGIAEGSIAPALDAQKTAQVLYQMWLGATVLGKVHRTRQPLEDALDATYALLGIRH</sequence>
<dbReference type="PRINTS" id="PR00455">
    <property type="entry name" value="HTHTETR"/>
</dbReference>
<evidence type="ECO:0000313" key="7">
    <source>
        <dbReference type="Proteomes" id="UP000031572"/>
    </source>
</evidence>
<dbReference type="Gene3D" id="1.10.357.10">
    <property type="entry name" value="Tetracycline Repressor, domain 2"/>
    <property type="match status" value="1"/>
</dbReference>
<dbReference type="Pfam" id="PF00440">
    <property type="entry name" value="TetR_N"/>
    <property type="match status" value="1"/>
</dbReference>
<name>A0A0C1YMV0_9BURK</name>
<dbReference type="InterPro" id="IPR036271">
    <property type="entry name" value="Tet_transcr_reg_TetR-rel_C_sf"/>
</dbReference>
<dbReference type="InterPro" id="IPR001647">
    <property type="entry name" value="HTH_TetR"/>
</dbReference>
<accession>A0A0C1YMV0</accession>
<gene>
    <name evidence="6" type="ORF">TSA66_15315</name>
</gene>
<dbReference type="OrthoDB" id="9809772at2"/>
<protein>
    <submittedName>
        <fullName evidence="6">TetR family transcriptional regulator</fullName>
    </submittedName>
</protein>
<evidence type="ECO:0000256" key="1">
    <source>
        <dbReference type="ARBA" id="ARBA00023015"/>
    </source>
</evidence>
<evidence type="ECO:0000259" key="5">
    <source>
        <dbReference type="PROSITE" id="PS50977"/>
    </source>
</evidence>
<dbReference type="SUPFAM" id="SSF48498">
    <property type="entry name" value="Tetracyclin repressor-like, C-terminal domain"/>
    <property type="match status" value="1"/>
</dbReference>
<proteinExistence type="predicted"/>
<keyword evidence="7" id="KW-1185">Reference proteome</keyword>
<evidence type="ECO:0000256" key="4">
    <source>
        <dbReference type="PROSITE-ProRule" id="PRU00335"/>
    </source>
</evidence>
<dbReference type="InterPro" id="IPR009057">
    <property type="entry name" value="Homeodomain-like_sf"/>
</dbReference>
<evidence type="ECO:0000256" key="3">
    <source>
        <dbReference type="ARBA" id="ARBA00023163"/>
    </source>
</evidence>
<dbReference type="PANTHER" id="PTHR47506">
    <property type="entry name" value="TRANSCRIPTIONAL REGULATORY PROTEIN"/>
    <property type="match status" value="1"/>
</dbReference>
<dbReference type="GO" id="GO:0003677">
    <property type="term" value="F:DNA binding"/>
    <property type="evidence" value="ECO:0007669"/>
    <property type="project" value="UniProtKB-UniRule"/>
</dbReference>
<feature type="domain" description="HTH tetR-type" evidence="5">
    <location>
        <begin position="6"/>
        <end position="66"/>
    </location>
</feature>
<dbReference type="STRING" id="709839.TSA66_15315"/>
<dbReference type="PANTHER" id="PTHR47506:SF6">
    <property type="entry name" value="HTH-TYPE TRANSCRIPTIONAL REPRESSOR NEMR"/>
    <property type="match status" value="1"/>
</dbReference>
<keyword evidence="2 4" id="KW-0238">DNA-binding</keyword>
<dbReference type="AlphaFoldDB" id="A0A0C1YMV0"/>
<dbReference type="Pfam" id="PF16925">
    <property type="entry name" value="TetR_C_13"/>
    <property type="match status" value="1"/>
</dbReference>
<dbReference type="PROSITE" id="PS50977">
    <property type="entry name" value="HTH_TETR_2"/>
    <property type="match status" value="1"/>
</dbReference>
<comment type="caution">
    <text evidence="6">The sequence shown here is derived from an EMBL/GenBank/DDBJ whole genome shotgun (WGS) entry which is preliminary data.</text>
</comment>
<reference evidence="6 7" key="1">
    <citation type="submission" date="2014-12" db="EMBL/GenBank/DDBJ databases">
        <title>Denitrispirillum autotrophicum gen. nov., sp. nov., Denitrifying, Facultatively Autotrophic Bacteria Isolated from Rice Paddy Soil.</title>
        <authorList>
            <person name="Ishii S."/>
            <person name="Ashida N."/>
            <person name="Ohno H."/>
            <person name="Otsuka S."/>
            <person name="Yokota A."/>
            <person name="Senoo K."/>
        </authorList>
    </citation>
    <scope>NUCLEOTIDE SEQUENCE [LARGE SCALE GENOMIC DNA]</scope>
    <source>
        <strain evidence="6 7">TSA66</strain>
    </source>
</reference>
<evidence type="ECO:0000313" key="6">
    <source>
        <dbReference type="EMBL" id="KIF81857.1"/>
    </source>
</evidence>
<dbReference type="RefSeq" id="WP_040040610.1">
    <property type="nucleotide sequence ID" value="NZ_JWJG01000028.1"/>
</dbReference>
<dbReference type="Proteomes" id="UP000031572">
    <property type="component" value="Unassembled WGS sequence"/>
</dbReference>
<dbReference type="EMBL" id="JWJG01000028">
    <property type="protein sequence ID" value="KIF81857.1"/>
    <property type="molecule type" value="Genomic_DNA"/>
</dbReference>
<feature type="DNA-binding region" description="H-T-H motif" evidence="4">
    <location>
        <begin position="29"/>
        <end position="48"/>
    </location>
</feature>
<dbReference type="SUPFAM" id="SSF46689">
    <property type="entry name" value="Homeodomain-like"/>
    <property type="match status" value="1"/>
</dbReference>
<evidence type="ECO:0000256" key="2">
    <source>
        <dbReference type="ARBA" id="ARBA00023125"/>
    </source>
</evidence>
<dbReference type="InterPro" id="IPR011075">
    <property type="entry name" value="TetR_C"/>
</dbReference>
<keyword evidence="1" id="KW-0805">Transcription regulation</keyword>
<organism evidence="6 7">
    <name type="scientific">Noviherbaspirillum autotrophicum</name>
    <dbReference type="NCBI Taxonomy" id="709839"/>
    <lineage>
        <taxon>Bacteria</taxon>
        <taxon>Pseudomonadati</taxon>
        <taxon>Pseudomonadota</taxon>
        <taxon>Betaproteobacteria</taxon>
        <taxon>Burkholderiales</taxon>
        <taxon>Oxalobacteraceae</taxon>
        <taxon>Noviherbaspirillum</taxon>
    </lineage>
</organism>